<protein>
    <submittedName>
        <fullName evidence="3">Uncharacterized protein</fullName>
    </submittedName>
</protein>
<name>A0A9P3LV56_9FUNG</name>
<feature type="region of interest" description="Disordered" evidence="2">
    <location>
        <begin position="76"/>
        <end position="111"/>
    </location>
</feature>
<dbReference type="OrthoDB" id="2426976at2759"/>
<feature type="compositionally biased region" description="Basic and acidic residues" evidence="2">
    <location>
        <begin position="437"/>
        <end position="457"/>
    </location>
</feature>
<feature type="compositionally biased region" description="Low complexity" evidence="2">
    <location>
        <begin position="26"/>
        <end position="57"/>
    </location>
</feature>
<feature type="compositionally biased region" description="Basic and acidic residues" evidence="2">
    <location>
        <begin position="244"/>
        <end position="256"/>
    </location>
</feature>
<feature type="coiled-coil region" evidence="1">
    <location>
        <begin position="368"/>
        <end position="402"/>
    </location>
</feature>
<evidence type="ECO:0000256" key="2">
    <source>
        <dbReference type="SAM" id="MobiDB-lite"/>
    </source>
</evidence>
<feature type="compositionally biased region" description="Basic and acidic residues" evidence="2">
    <location>
        <begin position="188"/>
        <end position="201"/>
    </location>
</feature>
<feature type="compositionally biased region" description="Low complexity" evidence="2">
    <location>
        <begin position="320"/>
        <end position="332"/>
    </location>
</feature>
<gene>
    <name evidence="3" type="ORF">EMPS_04027</name>
</gene>
<evidence type="ECO:0000313" key="4">
    <source>
        <dbReference type="Proteomes" id="UP000827284"/>
    </source>
</evidence>
<feature type="compositionally biased region" description="Low complexity" evidence="2">
    <location>
        <begin position="130"/>
        <end position="147"/>
    </location>
</feature>
<feature type="region of interest" description="Disordered" evidence="2">
    <location>
        <begin position="406"/>
        <end position="470"/>
    </location>
</feature>
<organism evidence="3 4">
    <name type="scientific">Entomortierella parvispora</name>
    <dbReference type="NCBI Taxonomy" id="205924"/>
    <lineage>
        <taxon>Eukaryota</taxon>
        <taxon>Fungi</taxon>
        <taxon>Fungi incertae sedis</taxon>
        <taxon>Mucoromycota</taxon>
        <taxon>Mortierellomycotina</taxon>
        <taxon>Mortierellomycetes</taxon>
        <taxon>Mortierellales</taxon>
        <taxon>Mortierellaceae</taxon>
        <taxon>Entomortierella</taxon>
    </lineage>
</organism>
<feature type="compositionally biased region" description="Basic and acidic residues" evidence="2">
    <location>
        <begin position="160"/>
        <end position="169"/>
    </location>
</feature>
<accession>A0A9P3LV56</accession>
<keyword evidence="1" id="KW-0175">Coiled coil</keyword>
<reference evidence="3" key="2">
    <citation type="journal article" date="2022" name="Microbiol. Resour. Announc.">
        <title>Whole-Genome Sequence of Entomortierella parvispora E1425, a Mucoromycotan Fungus Associated with Burkholderiaceae-Related Endosymbiotic Bacteria.</title>
        <authorList>
            <person name="Herlambang A."/>
            <person name="Guo Y."/>
            <person name="Takashima Y."/>
            <person name="Narisawa K."/>
            <person name="Ohta H."/>
            <person name="Nishizawa T."/>
        </authorList>
    </citation>
    <scope>NUCLEOTIDE SEQUENCE</scope>
    <source>
        <strain evidence="3">E1425</strain>
    </source>
</reference>
<feature type="compositionally biased region" description="Basic and acidic residues" evidence="2">
    <location>
        <begin position="96"/>
        <end position="108"/>
    </location>
</feature>
<feature type="compositionally biased region" description="Polar residues" evidence="2">
    <location>
        <begin position="1"/>
        <end position="16"/>
    </location>
</feature>
<comment type="caution">
    <text evidence="3">The sequence shown here is derived from an EMBL/GenBank/DDBJ whole genome shotgun (WGS) entry which is preliminary data.</text>
</comment>
<dbReference type="Proteomes" id="UP000827284">
    <property type="component" value="Unassembled WGS sequence"/>
</dbReference>
<sequence length="470" mass="51986">MQSSAFLNNVRSTASQIPRAISPHLVSPTSPVSSASSSIRSISPSRHSFQIRSRSASPSPRRFASVLAYHATPIASPKQHQEESSPEQPHPSNLSDHNRDERNRDESPSRIAVRNLEESWRRFELDAAASPSLSSSSSFGSPGTQSPARVGSPSPLSRPPYKELIECRSLEGSVSEDENSTTRGTARLSKEGQEETLDPKSRMAKQRPAANRLNGQSISAEPNVDNKKRADQQQDRIPAAAKTVDTRGGRTKESRATKQVVSDALYLEQQQSRHGFSSTFLASSEARHILDLPSLLGQDPSRISDVLPLTMPHQPQPRPLSTHTSSSSSTSHLLKDLSAQADATAEAMTERFAAKNLNMTETEAHRMVQILANEVVSLHEEAAKMRAQMDEARRDMLEAARLLRLKAESEQQEHESREMQEYSSSSGPVNADTFVSGEKEPRNRQDEEEHEKQERARVAASSYNKDEWND</sequence>
<evidence type="ECO:0000256" key="1">
    <source>
        <dbReference type="SAM" id="Coils"/>
    </source>
</evidence>
<reference evidence="3" key="1">
    <citation type="submission" date="2021-11" db="EMBL/GenBank/DDBJ databases">
        <authorList>
            <person name="Herlambang A."/>
            <person name="Guo Y."/>
            <person name="Takashima Y."/>
            <person name="Nishizawa T."/>
        </authorList>
    </citation>
    <scope>NUCLEOTIDE SEQUENCE</scope>
    <source>
        <strain evidence="3">E1425</strain>
    </source>
</reference>
<feature type="compositionally biased region" description="Polar residues" evidence="2">
    <location>
        <begin position="86"/>
        <end position="95"/>
    </location>
</feature>
<dbReference type="EMBL" id="BQFW01000005">
    <property type="protein sequence ID" value="GJJ71677.1"/>
    <property type="molecule type" value="Genomic_DNA"/>
</dbReference>
<feature type="compositionally biased region" description="Basic and acidic residues" evidence="2">
    <location>
        <begin position="406"/>
        <end position="420"/>
    </location>
</feature>
<feature type="region of interest" description="Disordered" evidence="2">
    <location>
        <begin position="129"/>
        <end position="260"/>
    </location>
</feature>
<dbReference type="AlphaFoldDB" id="A0A9P3LV56"/>
<feature type="compositionally biased region" description="Basic and acidic residues" evidence="2">
    <location>
        <begin position="224"/>
        <end position="234"/>
    </location>
</feature>
<feature type="region of interest" description="Disordered" evidence="2">
    <location>
        <begin position="1"/>
        <end position="57"/>
    </location>
</feature>
<evidence type="ECO:0000313" key="3">
    <source>
        <dbReference type="EMBL" id="GJJ71677.1"/>
    </source>
</evidence>
<proteinExistence type="predicted"/>
<keyword evidence="4" id="KW-1185">Reference proteome</keyword>
<feature type="region of interest" description="Disordered" evidence="2">
    <location>
        <begin position="310"/>
        <end position="333"/>
    </location>
</feature>